<feature type="domain" description="N,N-dimethylformamidase beta subunit-like C-terminal" evidence="6">
    <location>
        <begin position="96"/>
        <end position="492"/>
    </location>
</feature>
<dbReference type="Pfam" id="PF17957">
    <property type="entry name" value="Big_7"/>
    <property type="match status" value="1"/>
</dbReference>
<proteinExistence type="predicted"/>
<dbReference type="Proteomes" id="UP000598146">
    <property type="component" value="Unassembled WGS sequence"/>
</dbReference>
<feature type="region of interest" description="Disordered" evidence="2">
    <location>
        <begin position="345"/>
        <end position="370"/>
    </location>
</feature>
<feature type="domain" description="DUF4082" evidence="5">
    <location>
        <begin position="639"/>
        <end position="783"/>
    </location>
</feature>
<dbReference type="Gene3D" id="2.60.40.650">
    <property type="match status" value="1"/>
</dbReference>
<dbReference type="InterPro" id="IPR032812">
    <property type="entry name" value="SbsA_Ig"/>
</dbReference>
<keyword evidence="1 3" id="KW-0732">Signal</keyword>
<evidence type="ECO:0000256" key="1">
    <source>
        <dbReference type="ARBA" id="ARBA00022729"/>
    </source>
</evidence>
<dbReference type="InterPro" id="IPR014755">
    <property type="entry name" value="Cu-Rt/internalin_Ig-like"/>
</dbReference>
<evidence type="ECO:0000313" key="7">
    <source>
        <dbReference type="EMBL" id="MBG0563921.1"/>
    </source>
</evidence>
<feature type="domain" description="SbsA Ig-like" evidence="4">
    <location>
        <begin position="793"/>
        <end position="891"/>
    </location>
</feature>
<evidence type="ECO:0000256" key="3">
    <source>
        <dbReference type="SAM" id="SignalP"/>
    </source>
</evidence>
<dbReference type="InterPro" id="IPR014756">
    <property type="entry name" value="Ig_E-set"/>
</dbReference>
<feature type="signal peptide" evidence="3">
    <location>
        <begin position="1"/>
        <end position="38"/>
    </location>
</feature>
<organism evidence="7 8">
    <name type="scientific">Actinoplanes aureus</name>
    <dbReference type="NCBI Taxonomy" id="2792083"/>
    <lineage>
        <taxon>Bacteria</taxon>
        <taxon>Bacillati</taxon>
        <taxon>Actinomycetota</taxon>
        <taxon>Actinomycetes</taxon>
        <taxon>Micromonosporales</taxon>
        <taxon>Micromonosporaceae</taxon>
        <taxon>Actinoplanes</taxon>
    </lineage>
</organism>
<dbReference type="Gene3D" id="2.60.40.1220">
    <property type="match status" value="1"/>
</dbReference>
<protein>
    <submittedName>
        <fullName evidence="7">DUF4082 domain-containing protein</fullName>
    </submittedName>
</protein>
<dbReference type="Pfam" id="PF20254">
    <property type="entry name" value="DMFA2_C"/>
    <property type="match status" value="1"/>
</dbReference>
<reference evidence="7" key="1">
    <citation type="submission" date="2020-11" db="EMBL/GenBank/DDBJ databases">
        <title>Isolation and identification of active actinomycetes.</title>
        <authorList>
            <person name="Sun X."/>
        </authorList>
    </citation>
    <scope>NUCLEOTIDE SEQUENCE</scope>
    <source>
        <strain evidence="7">NEAU-A11</strain>
    </source>
</reference>
<comment type="caution">
    <text evidence="7">The sequence shown here is derived from an EMBL/GenBank/DDBJ whole genome shotgun (WGS) entry which is preliminary data.</text>
</comment>
<evidence type="ECO:0000259" key="4">
    <source>
        <dbReference type="Pfam" id="PF13205"/>
    </source>
</evidence>
<dbReference type="SUPFAM" id="SSF81296">
    <property type="entry name" value="E set domains"/>
    <property type="match status" value="1"/>
</dbReference>
<dbReference type="InterPro" id="IPR046540">
    <property type="entry name" value="DMFA2_C"/>
</dbReference>
<keyword evidence="8" id="KW-1185">Reference proteome</keyword>
<accession>A0A931CC80</accession>
<evidence type="ECO:0000256" key="2">
    <source>
        <dbReference type="SAM" id="MobiDB-lite"/>
    </source>
</evidence>
<gene>
    <name evidence="7" type="ORF">I4J89_20970</name>
</gene>
<dbReference type="EMBL" id="JADQTO010000009">
    <property type="protein sequence ID" value="MBG0563921.1"/>
    <property type="molecule type" value="Genomic_DNA"/>
</dbReference>
<name>A0A931CC80_9ACTN</name>
<dbReference type="Pfam" id="PF13313">
    <property type="entry name" value="DUF4082"/>
    <property type="match status" value="3"/>
</dbReference>
<dbReference type="InterPro" id="IPR025141">
    <property type="entry name" value="DUF4082"/>
</dbReference>
<feature type="domain" description="DUF4082" evidence="5">
    <location>
        <begin position="1073"/>
        <end position="1210"/>
    </location>
</feature>
<evidence type="ECO:0000259" key="5">
    <source>
        <dbReference type="Pfam" id="PF13313"/>
    </source>
</evidence>
<dbReference type="RefSeq" id="WP_196415693.1">
    <property type="nucleotide sequence ID" value="NZ_JADQTO010000009.1"/>
</dbReference>
<feature type="chain" id="PRO_5038084755" evidence="3">
    <location>
        <begin position="39"/>
        <end position="1218"/>
    </location>
</feature>
<evidence type="ECO:0000259" key="6">
    <source>
        <dbReference type="Pfam" id="PF20254"/>
    </source>
</evidence>
<dbReference type="Pfam" id="PF13205">
    <property type="entry name" value="Big_5"/>
    <property type="match status" value="1"/>
</dbReference>
<evidence type="ECO:0000313" key="8">
    <source>
        <dbReference type="Proteomes" id="UP000598146"/>
    </source>
</evidence>
<dbReference type="AlphaFoldDB" id="A0A931CC80"/>
<feature type="domain" description="DUF4082" evidence="5">
    <location>
        <begin position="906"/>
        <end position="1046"/>
    </location>
</feature>
<sequence length="1218" mass="128349">MIHTFLGSGPLRGSVAAATTAALVAACLIGMLSSSASAAECSPNPVVCENAKDGAPSDDWEINGAGDDTVQGFATDMSVNAGATVRFKVRAEHAFTIDIYRLGYYGGDGARKVTPLGTFPAQNQETACVTDEVTQIYDCGTWAQTADWAVPATAVSGVYLAVLKRTDSLKPSSHITFVVRDDASTSDIIFKTSDATWQAYNTYGGPSFYTGPQGRATKISYNRPFATRGAVGGRDFLFSTEYPTIRFLERNGYDVTYTTDVDADRRGGLLANHKVFLSVGHDEYWSGPQRAAVEAARDSGVSLAFFSGNEVYWKTRWENSKDGTDTGHRTLVCYKETWDAAKSDPTSEWTGTWRDPRFSPPSNGGRPENQLTGTLFQANEVDLSMEVPAAHGKNRFWRDTTVAELPSGTKATLAPHTIGYESDEDLDNGFRPAGLIRLSETTGAVPQYLVDFGKTVEEGTTTHHMTLYKAPSGALVFGAGTIQYAWGLDEHHDTSFDEVDPPDKRMQQAFVNLMADMRVQPATRMSTLFQASASTDITGPTTTVTSPAAGSSAANGAKITVSGTAADSGGVVAGVEVSLDGGTTWHPANGTTSWSYTGYLSGDGTAAIKARAIDDSANIGAATTRSIPLTGSSTLFGSRVPATPATSDSDATELGVKFVPQTDGFVRGVRFYKSTGNTGQHDGSLWSVDGDLLASGTFSEETASGWQTLNFTLPVPVVGGNTYVASYTAPNGRFSADQWAFAFQPWQAPPLTAARHQDSGGNGVFGDPGEFPVKSYRASNYYVDVLFESSALTAPTITTVSPTPNASYTPTSAHPTATFSKPINPSTVQFTVTADGGAAVAGTTSYDSVTRTATFVPTAPLAAGQKYNAQVSASDPNGNPTAAPATWSFTTDPGSTTISRLFAATDVPASPAVKDSGAITLGVRFTPSSNGKVIGIRFYKGTGNGGTHTGSLWSSTGGRLEQATFVAESSSGWQSVYFANPVTVTAGTTYVASYFAPRGNYAVTNGFFNSTWTNGPLSAPGGGNGVYRYGGDEFPTSSWSNTNYWVDPLFVAAAPQPQPQVPEGALTLFPPTTVPANPNWNDSGNVELGLRFTSDVPGQVNGVRFYKGVDNTGPHTATLWSSTGAPITTGTFVGETGSGWQTMLFDTPVSITANTEYVVSYRAPSGHYAVQSNGLAAPVVSGPLRSVAGGGSYLYGGGFPANRVNHNYWVDVVFTPAN</sequence>